<dbReference type="SUPFAM" id="SSF53092">
    <property type="entry name" value="Creatinase/prolidase N-terminal domain"/>
    <property type="match status" value="1"/>
</dbReference>
<feature type="domain" description="Creatinase N-terminal" evidence="7">
    <location>
        <begin position="4"/>
        <end position="140"/>
    </location>
</feature>
<feature type="domain" description="Peptidase M24" evidence="6">
    <location>
        <begin position="149"/>
        <end position="350"/>
    </location>
</feature>
<comment type="caution">
    <text evidence="8">The sequence shown here is derived from an EMBL/GenBank/DDBJ whole genome shotgun (WGS) entry which is preliminary data.</text>
</comment>
<keyword evidence="5" id="KW-0464">Manganese</keyword>
<dbReference type="InterPro" id="IPR001131">
    <property type="entry name" value="Peptidase_M24B_aminopep-P_CS"/>
</dbReference>
<dbReference type="PROSITE" id="PS00491">
    <property type="entry name" value="PROLINE_PEPTIDASE"/>
    <property type="match status" value="1"/>
</dbReference>
<dbReference type="CDD" id="cd01092">
    <property type="entry name" value="APP-like"/>
    <property type="match status" value="1"/>
</dbReference>
<evidence type="ECO:0000256" key="2">
    <source>
        <dbReference type="ARBA" id="ARBA00008766"/>
    </source>
</evidence>
<sequence length="367" mass="41598">MKNRIENVMKWLQAQDIDMCFVQSKENVFYLTHFYTDPHERLLGVFIFKEADPIMVCPNMEINQAKAAGWENEMIGYSDHEDPWELIKERVKLRYKHSLNKVAVEIDTISYSRVEKLKQLSNEDVQIVTAEDMLNQLRLIKDKSEIKILTEAAKLADYGVQIGVEALKSGVTEMDVLATIEYELKKKGIREMSFSTMVLFGEKSGDPHGNPGLTQLTDGDFVLFDLGVVLDGYCSDITRTFVYKQADEKQEEIYHTVLQSQLAALEASKPGTRIGDLDEIARKVITDAGYGDYFPHRLGHGLGINVHEYPSMSHINDNLLTEGMVYTIEPGIYIPSIGGVRIEDDVLITEDGYKTLTTFPKNLTVIK</sequence>
<dbReference type="Pfam" id="PF00557">
    <property type="entry name" value="Peptidase_M24"/>
    <property type="match status" value="1"/>
</dbReference>
<name>A0ABW5BWC2_9BACI</name>
<evidence type="ECO:0000313" key="9">
    <source>
        <dbReference type="Proteomes" id="UP001597318"/>
    </source>
</evidence>
<keyword evidence="4" id="KW-0378">Hydrolase</keyword>
<evidence type="ECO:0000259" key="7">
    <source>
        <dbReference type="Pfam" id="PF01321"/>
    </source>
</evidence>
<dbReference type="PANTHER" id="PTHR46112">
    <property type="entry name" value="AMINOPEPTIDASE"/>
    <property type="match status" value="1"/>
</dbReference>
<reference evidence="9" key="1">
    <citation type="journal article" date="2019" name="Int. J. Syst. Evol. Microbiol.">
        <title>The Global Catalogue of Microorganisms (GCM) 10K type strain sequencing project: providing services to taxonomists for standard genome sequencing and annotation.</title>
        <authorList>
            <consortium name="The Broad Institute Genomics Platform"/>
            <consortium name="The Broad Institute Genome Sequencing Center for Infectious Disease"/>
            <person name="Wu L."/>
            <person name="Ma J."/>
        </authorList>
    </citation>
    <scope>NUCLEOTIDE SEQUENCE [LARGE SCALE GENOMIC DNA]</scope>
    <source>
        <strain evidence="9">CGMCC 1.15474</strain>
    </source>
</reference>
<gene>
    <name evidence="8" type="ORF">ACFSKK_05445</name>
</gene>
<dbReference type="InterPro" id="IPR001714">
    <property type="entry name" value="Pept_M24_MAP"/>
</dbReference>
<dbReference type="Proteomes" id="UP001597318">
    <property type="component" value="Unassembled WGS sequence"/>
</dbReference>
<dbReference type="RefSeq" id="WP_247341316.1">
    <property type="nucleotide sequence ID" value="NZ_CP095550.1"/>
</dbReference>
<evidence type="ECO:0000256" key="3">
    <source>
        <dbReference type="ARBA" id="ARBA00022723"/>
    </source>
</evidence>
<comment type="similarity">
    <text evidence="2">Belongs to the peptidase M24B family.</text>
</comment>
<keyword evidence="3" id="KW-0479">Metal-binding</keyword>
<evidence type="ECO:0000259" key="6">
    <source>
        <dbReference type="Pfam" id="PF00557"/>
    </source>
</evidence>
<dbReference type="InterPro" id="IPR029149">
    <property type="entry name" value="Creatin/AminoP/Spt16_N"/>
</dbReference>
<dbReference type="InterPro" id="IPR050659">
    <property type="entry name" value="Peptidase_M24B"/>
</dbReference>
<dbReference type="InterPro" id="IPR036005">
    <property type="entry name" value="Creatinase/aminopeptidase-like"/>
</dbReference>
<evidence type="ECO:0000256" key="1">
    <source>
        <dbReference type="ARBA" id="ARBA00001936"/>
    </source>
</evidence>
<evidence type="ECO:0000256" key="5">
    <source>
        <dbReference type="ARBA" id="ARBA00023211"/>
    </source>
</evidence>
<dbReference type="Pfam" id="PF01321">
    <property type="entry name" value="Creatinase_N"/>
    <property type="match status" value="1"/>
</dbReference>
<organism evidence="8 9">
    <name type="scientific">Metabacillus endolithicus</name>
    <dbReference type="NCBI Taxonomy" id="1535204"/>
    <lineage>
        <taxon>Bacteria</taxon>
        <taxon>Bacillati</taxon>
        <taxon>Bacillota</taxon>
        <taxon>Bacilli</taxon>
        <taxon>Bacillales</taxon>
        <taxon>Bacillaceae</taxon>
        <taxon>Metabacillus</taxon>
    </lineage>
</organism>
<dbReference type="EMBL" id="JBHUIK010000001">
    <property type="protein sequence ID" value="MFD2213158.1"/>
    <property type="molecule type" value="Genomic_DNA"/>
</dbReference>
<protein>
    <submittedName>
        <fullName evidence="8">M24 family metallopeptidase</fullName>
    </submittedName>
</protein>
<dbReference type="InterPro" id="IPR000587">
    <property type="entry name" value="Creatinase_N"/>
</dbReference>
<keyword evidence="9" id="KW-1185">Reference proteome</keyword>
<dbReference type="SUPFAM" id="SSF55920">
    <property type="entry name" value="Creatinase/aminopeptidase"/>
    <property type="match status" value="1"/>
</dbReference>
<dbReference type="PRINTS" id="PR00599">
    <property type="entry name" value="MAPEPTIDASE"/>
</dbReference>
<dbReference type="InterPro" id="IPR000994">
    <property type="entry name" value="Pept_M24"/>
</dbReference>
<proteinExistence type="inferred from homology"/>
<accession>A0ABW5BWC2</accession>
<evidence type="ECO:0000313" key="8">
    <source>
        <dbReference type="EMBL" id="MFD2213158.1"/>
    </source>
</evidence>
<dbReference type="Gene3D" id="3.40.350.10">
    <property type="entry name" value="Creatinase/prolidase N-terminal domain"/>
    <property type="match status" value="1"/>
</dbReference>
<dbReference type="PANTHER" id="PTHR46112:SF10">
    <property type="entry name" value="DIPEPTIDASE YKVY-RELATED"/>
    <property type="match status" value="1"/>
</dbReference>
<comment type="cofactor">
    <cofactor evidence="1">
        <name>Mn(2+)</name>
        <dbReference type="ChEBI" id="CHEBI:29035"/>
    </cofactor>
</comment>
<dbReference type="Gene3D" id="3.90.230.10">
    <property type="entry name" value="Creatinase/methionine aminopeptidase superfamily"/>
    <property type="match status" value="1"/>
</dbReference>
<evidence type="ECO:0000256" key="4">
    <source>
        <dbReference type="ARBA" id="ARBA00022801"/>
    </source>
</evidence>